<evidence type="ECO:0000256" key="12">
    <source>
        <dbReference type="SAM" id="Phobius"/>
    </source>
</evidence>
<evidence type="ECO:0000256" key="3">
    <source>
        <dbReference type="ARBA" id="ARBA00022528"/>
    </source>
</evidence>
<comment type="caution">
    <text evidence="13">The sequence shown here is derived from an EMBL/GenBank/DDBJ whole genome shotgun (WGS) entry which is preliminary data.</text>
</comment>
<comment type="subcellular location">
    <subcellularLocation>
        <location evidence="1">Plastid</location>
        <location evidence="1">Chloroplast membrane</location>
        <topology evidence="1">Multi-pass membrane protein</topology>
    </subcellularLocation>
</comment>
<evidence type="ECO:0000313" key="13">
    <source>
        <dbReference type="EMBL" id="KAF2612471.1"/>
    </source>
</evidence>
<keyword evidence="6 12" id="KW-0812">Transmembrane</keyword>
<keyword evidence="5" id="KW-0645">Protease</keyword>
<name>A0A8S9M384_BRACR</name>
<evidence type="ECO:0000256" key="7">
    <source>
        <dbReference type="ARBA" id="ARBA00022801"/>
    </source>
</evidence>
<keyword evidence="11 12" id="KW-0472">Membrane</keyword>
<dbReference type="GO" id="GO:0031969">
    <property type="term" value="C:chloroplast membrane"/>
    <property type="evidence" value="ECO:0007669"/>
    <property type="project" value="UniProtKB-SubCell"/>
</dbReference>
<evidence type="ECO:0000256" key="9">
    <source>
        <dbReference type="ARBA" id="ARBA00022989"/>
    </source>
</evidence>
<accession>A0A8S9M384</accession>
<keyword evidence="3" id="KW-0150">Chloroplast</keyword>
<dbReference type="PANTHER" id="PTHR31412:SF5">
    <property type="entry name" value="ZINC METALLOPROTEASE EGY2, CHLOROPLASTIC-RELATED"/>
    <property type="match status" value="1"/>
</dbReference>
<organism evidence="13">
    <name type="scientific">Brassica cretica</name>
    <name type="common">Mustard</name>
    <dbReference type="NCBI Taxonomy" id="69181"/>
    <lineage>
        <taxon>Eukaryota</taxon>
        <taxon>Viridiplantae</taxon>
        <taxon>Streptophyta</taxon>
        <taxon>Embryophyta</taxon>
        <taxon>Tracheophyta</taxon>
        <taxon>Spermatophyta</taxon>
        <taxon>Magnoliopsida</taxon>
        <taxon>eudicotyledons</taxon>
        <taxon>Gunneridae</taxon>
        <taxon>Pentapetalae</taxon>
        <taxon>rosids</taxon>
        <taxon>malvids</taxon>
        <taxon>Brassicales</taxon>
        <taxon>Brassicaceae</taxon>
        <taxon>Brassiceae</taxon>
        <taxon>Brassica</taxon>
    </lineage>
</organism>
<dbReference type="EMBL" id="QGKY02000089">
    <property type="protein sequence ID" value="KAF2612471.1"/>
    <property type="molecule type" value="Genomic_DNA"/>
</dbReference>
<evidence type="ECO:0000256" key="6">
    <source>
        <dbReference type="ARBA" id="ARBA00022692"/>
    </source>
</evidence>
<dbReference type="InterPro" id="IPR044838">
    <property type="entry name" value="EGY1-like"/>
</dbReference>
<evidence type="ECO:0000256" key="8">
    <source>
        <dbReference type="ARBA" id="ARBA00022946"/>
    </source>
</evidence>
<evidence type="ECO:0000256" key="4">
    <source>
        <dbReference type="ARBA" id="ARBA00022640"/>
    </source>
</evidence>
<dbReference type="GO" id="GO:0008237">
    <property type="term" value="F:metallopeptidase activity"/>
    <property type="evidence" value="ECO:0007669"/>
    <property type="project" value="UniProtKB-KW"/>
</dbReference>
<keyword evidence="9 12" id="KW-1133">Transmembrane helix</keyword>
<dbReference type="AlphaFoldDB" id="A0A8S9M384"/>
<keyword evidence="7" id="KW-0378">Hydrolase</keyword>
<evidence type="ECO:0000256" key="10">
    <source>
        <dbReference type="ARBA" id="ARBA00023049"/>
    </source>
</evidence>
<gene>
    <name evidence="13" type="ORF">F2Q70_00007136</name>
</gene>
<evidence type="ECO:0000256" key="1">
    <source>
        <dbReference type="ARBA" id="ARBA00004508"/>
    </source>
</evidence>
<proteinExistence type="inferred from homology"/>
<keyword evidence="8" id="KW-0809">Transit peptide</keyword>
<reference evidence="13" key="1">
    <citation type="submission" date="2019-12" db="EMBL/GenBank/DDBJ databases">
        <title>Genome sequencing and annotation of Brassica cretica.</title>
        <authorList>
            <person name="Studholme D.J."/>
            <person name="Sarris P.F."/>
        </authorList>
    </citation>
    <scope>NUCLEOTIDE SEQUENCE</scope>
    <source>
        <strain evidence="13">PFS-102/07</strain>
        <tissue evidence="13">Leaf</tissue>
    </source>
</reference>
<sequence length="174" mass="19043">MSSSMNVAKVKPLSFSRRLVPSAVSRGLSSSVTVSGYSGRSSAYAPSLRSIKCVSVSPEASIGTRFTLIRFGYFGFRKIFKTLGSKWFIQASARLTSVSLALLGLSALFSDVAFYWVVLIFFLQRGPIAPLAEEITEPEEKFVYLGILVLFLSLLVCLPYPFPFTGQDAMMIGL</sequence>
<dbReference type="PANTHER" id="PTHR31412">
    <property type="entry name" value="ZINC METALLOPROTEASE EGY1"/>
    <property type="match status" value="1"/>
</dbReference>
<protein>
    <submittedName>
        <fullName evidence="13">Uncharacterized protein</fullName>
    </submittedName>
</protein>
<evidence type="ECO:0000256" key="2">
    <source>
        <dbReference type="ARBA" id="ARBA00007931"/>
    </source>
</evidence>
<feature type="transmembrane region" description="Helical" evidence="12">
    <location>
        <begin position="142"/>
        <end position="162"/>
    </location>
</feature>
<evidence type="ECO:0000256" key="11">
    <source>
        <dbReference type="ARBA" id="ARBA00023136"/>
    </source>
</evidence>
<feature type="transmembrane region" description="Helical" evidence="12">
    <location>
        <begin position="100"/>
        <end position="122"/>
    </location>
</feature>
<evidence type="ECO:0000256" key="5">
    <source>
        <dbReference type="ARBA" id="ARBA00022670"/>
    </source>
</evidence>
<keyword evidence="4" id="KW-0934">Plastid</keyword>
<comment type="similarity">
    <text evidence="2">Belongs to the peptidase M50B family.</text>
</comment>
<dbReference type="GO" id="GO:0006508">
    <property type="term" value="P:proteolysis"/>
    <property type="evidence" value="ECO:0007669"/>
    <property type="project" value="UniProtKB-KW"/>
</dbReference>
<keyword evidence="10" id="KW-0482">Metalloprotease</keyword>